<organism evidence="1 2">
    <name type="scientific">Elysia crispata</name>
    <name type="common">lettuce slug</name>
    <dbReference type="NCBI Taxonomy" id="231223"/>
    <lineage>
        <taxon>Eukaryota</taxon>
        <taxon>Metazoa</taxon>
        <taxon>Spiralia</taxon>
        <taxon>Lophotrochozoa</taxon>
        <taxon>Mollusca</taxon>
        <taxon>Gastropoda</taxon>
        <taxon>Heterobranchia</taxon>
        <taxon>Euthyneura</taxon>
        <taxon>Panpulmonata</taxon>
        <taxon>Sacoglossa</taxon>
        <taxon>Placobranchoidea</taxon>
        <taxon>Plakobranchidae</taxon>
        <taxon>Elysia</taxon>
    </lineage>
</organism>
<dbReference type="EMBL" id="JAWDGP010004409">
    <property type="protein sequence ID" value="KAK3764751.1"/>
    <property type="molecule type" value="Genomic_DNA"/>
</dbReference>
<reference evidence="1" key="1">
    <citation type="journal article" date="2023" name="G3 (Bethesda)">
        <title>A reference genome for the long-term kleptoplast-retaining sea slug Elysia crispata morphotype clarki.</title>
        <authorList>
            <person name="Eastman K.E."/>
            <person name="Pendleton A.L."/>
            <person name="Shaikh M.A."/>
            <person name="Suttiyut T."/>
            <person name="Ogas R."/>
            <person name="Tomko P."/>
            <person name="Gavelis G."/>
            <person name="Widhalm J.R."/>
            <person name="Wisecaver J.H."/>
        </authorList>
    </citation>
    <scope>NUCLEOTIDE SEQUENCE</scope>
    <source>
        <strain evidence="1">ECLA1</strain>
    </source>
</reference>
<proteinExistence type="predicted"/>
<accession>A0AAE0Z9D8</accession>
<dbReference type="Proteomes" id="UP001283361">
    <property type="component" value="Unassembled WGS sequence"/>
</dbReference>
<dbReference type="AlphaFoldDB" id="A0AAE0Z9D8"/>
<evidence type="ECO:0000313" key="1">
    <source>
        <dbReference type="EMBL" id="KAK3764751.1"/>
    </source>
</evidence>
<name>A0AAE0Z9D8_9GAST</name>
<sequence>MACSIVSTDETATENILKAQETYAHLCGHLGLMTPRDAFITALCKASLPPHYTLTVLGAGTPTSSPGGTTKAALSRTFSQELHAGESMERSQVVAVGTALPTASLPAGSHQGQVMLTAKNIQVMRALLSLAHCHGDILGSAWHLVLTTLQHLTWILGLKPAAGGSLKAGQQLSEGGGGGTGNVITTAVMADLPVLSSMLSRLFESSQYLDDVALHHLIDALCKLSAESMELAYSNRVAVADFTYSVAVENISMIHGRQPKDVSPSSHILVLGKKICLKLLVV</sequence>
<comment type="caution">
    <text evidence="1">The sequence shown here is derived from an EMBL/GenBank/DDBJ whole genome shotgun (WGS) entry which is preliminary data.</text>
</comment>
<protein>
    <recommendedName>
        <fullName evidence="3">Protein MON2 homolog</fullName>
    </recommendedName>
</protein>
<evidence type="ECO:0008006" key="3">
    <source>
        <dbReference type="Google" id="ProtNLM"/>
    </source>
</evidence>
<gene>
    <name evidence="1" type="ORF">RRG08_009011</name>
</gene>
<evidence type="ECO:0000313" key="2">
    <source>
        <dbReference type="Proteomes" id="UP001283361"/>
    </source>
</evidence>
<keyword evidence="2" id="KW-1185">Reference proteome</keyword>